<name>A0ABD2QIQ8_9PLAT</name>
<evidence type="ECO:0000313" key="3">
    <source>
        <dbReference type="Proteomes" id="UP001626550"/>
    </source>
</evidence>
<evidence type="ECO:0000256" key="1">
    <source>
        <dbReference type="SAM" id="MobiDB-lite"/>
    </source>
</evidence>
<feature type="region of interest" description="Disordered" evidence="1">
    <location>
        <begin position="665"/>
        <end position="700"/>
    </location>
</feature>
<organism evidence="2 3">
    <name type="scientific">Cichlidogyrus casuarinus</name>
    <dbReference type="NCBI Taxonomy" id="1844966"/>
    <lineage>
        <taxon>Eukaryota</taxon>
        <taxon>Metazoa</taxon>
        <taxon>Spiralia</taxon>
        <taxon>Lophotrochozoa</taxon>
        <taxon>Platyhelminthes</taxon>
        <taxon>Monogenea</taxon>
        <taxon>Monopisthocotylea</taxon>
        <taxon>Dactylogyridea</taxon>
        <taxon>Ancyrocephalidae</taxon>
        <taxon>Cichlidogyrus</taxon>
    </lineage>
</organism>
<dbReference type="Proteomes" id="UP001626550">
    <property type="component" value="Unassembled WGS sequence"/>
</dbReference>
<proteinExistence type="predicted"/>
<keyword evidence="3" id="KW-1185">Reference proteome</keyword>
<dbReference type="EMBL" id="JBJKFK010000148">
    <property type="protein sequence ID" value="KAL3319303.1"/>
    <property type="molecule type" value="Genomic_DNA"/>
</dbReference>
<accession>A0ABD2QIQ8</accession>
<feature type="compositionally biased region" description="Polar residues" evidence="1">
    <location>
        <begin position="805"/>
        <end position="820"/>
    </location>
</feature>
<feature type="compositionally biased region" description="Acidic residues" evidence="1">
    <location>
        <begin position="685"/>
        <end position="700"/>
    </location>
</feature>
<evidence type="ECO:0008006" key="4">
    <source>
        <dbReference type="Google" id="ProtNLM"/>
    </source>
</evidence>
<protein>
    <recommendedName>
        <fullName evidence="4">PH domain-containing protein</fullName>
    </recommendedName>
</protein>
<dbReference type="Gene3D" id="2.30.29.30">
    <property type="entry name" value="Pleckstrin-homology domain (PH domain)/Phosphotyrosine-binding domain (PTB)"/>
    <property type="match status" value="1"/>
</dbReference>
<comment type="caution">
    <text evidence="2">The sequence shown here is derived from an EMBL/GenBank/DDBJ whole genome shotgun (WGS) entry which is preliminary data.</text>
</comment>
<evidence type="ECO:0000313" key="2">
    <source>
        <dbReference type="EMBL" id="KAL3319303.1"/>
    </source>
</evidence>
<dbReference type="SUPFAM" id="SSF50729">
    <property type="entry name" value="PH domain-like"/>
    <property type="match status" value="1"/>
</dbReference>
<feature type="region of interest" description="Disordered" evidence="1">
    <location>
        <begin position="801"/>
        <end position="820"/>
    </location>
</feature>
<reference evidence="2 3" key="1">
    <citation type="submission" date="2024-11" db="EMBL/GenBank/DDBJ databases">
        <title>Adaptive evolution of stress response genes in parasites aligns with host niche diversity.</title>
        <authorList>
            <person name="Hahn C."/>
            <person name="Resl P."/>
        </authorList>
    </citation>
    <scope>NUCLEOTIDE SEQUENCE [LARGE SCALE GENOMIC DNA]</scope>
    <source>
        <strain evidence="2">EGGRZ-B1_66</strain>
        <tissue evidence="2">Body</tissue>
    </source>
</reference>
<dbReference type="InterPro" id="IPR011993">
    <property type="entry name" value="PH-like_dom_sf"/>
</dbReference>
<dbReference type="AlphaFoldDB" id="A0ABD2QIQ8"/>
<sequence>MSQTENSVSVSETLLTRVRSFLEFELATQDLSDSAEQQRLYLINQLSASLMGPLPDVPDGLEPEVDTHAANESVIGTVSVPVESVYEEPDFMREEMVPRRRIKPLQSHAHRVNYSIPIEFLQTTMTLELPRKSSCQSNRFSAGYLDHSWTLAGRLKYRLKSGKWTQLNVSFLTANAKLTVFKNCAKSSTSPQLCVSLCGVHGIYAARESGVDHVIKIINPEQKTTAVLAAYSEHDALIWIDQINQYSNGNTPSRSICLFMENAASSHCPLALSLHREIEYLPESAAATEVETLKAPCRMDSQLSKRSTLDAIADTDSVSLLLRQRQLLRQSGSKRLLGSMRRKVEQFGVNKRWSVGPLASPFLNLQETWQQQKQGEPLGHSYGWQHLVFAAKLLSDSGSADSPTSRTSMRNRGSLPAPVLSCTQAKMSMHRTSLCQPQHDKAPVQGEVLISVPGYMNWCKKTCRIYHNSFEIFHQGQQQPVFRLALLPGTTFLDVVRDKTQNHEVYSLSNTELPASRLHFYVEDKLLVGTWIKALLDNLGITRKVEPNLKANARPSSMLLPPTVAEDSPHEDHDEVWSYHSNSPCSRHQTKEANCPVYDQVFHPGKAAEAVNRSPSRRWSVAAFSNSPGRYSPFGSSESELFHSQLATSANEGWKEHVTIRQSPLRSLPPVPSYNEFSEELGLPESDEEQEEEVEEEEEEEVIYQNVDKTVPRDDDNDDGDYSRLADMLTNVSIESDAPVDDHIYTNISEFYREIAAPKIAELVPKSPLASSCSSSEASPVRQAVVRSSSAASALYKKPLMRGASNRSDSTSGVHLQSNNSSSVCFSPLLMEHPSPMHQKHEYECLEEEEEDVANTKKSFKSSTT</sequence>
<gene>
    <name evidence="2" type="ORF">Ciccas_002028</name>
</gene>
<feature type="region of interest" description="Disordered" evidence="1">
    <location>
        <begin position="838"/>
        <end position="865"/>
    </location>
</feature>